<dbReference type="Proteomes" id="UP000183255">
    <property type="component" value="Unassembled WGS sequence"/>
</dbReference>
<accession>A0A1G8GC15</accession>
<dbReference type="AlphaFoldDB" id="A0A1G8GC15"/>
<dbReference type="GO" id="GO:0006779">
    <property type="term" value="P:porphyrin-containing compound biosynthetic process"/>
    <property type="evidence" value="ECO:0007669"/>
    <property type="project" value="TreeGrafter"/>
</dbReference>
<gene>
    <name evidence="2" type="ORF">SAMN05421804_101209</name>
</gene>
<sequence length="475" mass="55409">MMMIHVKSNNSLRYHVYHMITLFYPASQIQYLDEDDKENGDIEVFVSGEVLRIKFFEEEESLAYPDETLNIMRRALFKRLRSRTGKHLPWGILIGIRPSKIVRELIEKGYSKECIVKEMTAEYLADEDKILLAYEVALKESEILLSVNIEDSCDLYIGMPFCPSRCVYCSFASNVYLGNQYKDRYLALLKREMQQISEYLTEHKITVQHLYFGGGTPTAVSDEEFEEVMESIDALFLSVHPIREFTVEAGRVDSITAKKLQSMKNHHTTRISINPQSMKDETLRIIGRNHNREKVLSVFKMAREMGFDNINMDLILGLPGESFMDVKNTLADLEMLRPESITVHGLAIKRASILYEDFILEKKYQLPQQEEMNRMYAETDQCARKMGLKPYYMYRQKNMVGNHENVGYAREGFENYYNMVMIEEVKTIIAMGADGVTKKVKDGKIQRFANFKGLNDYTERFEEMMEKKLQFLQKE</sequence>
<dbReference type="GO" id="GO:0051539">
    <property type="term" value="F:4 iron, 4 sulfur cluster binding"/>
    <property type="evidence" value="ECO:0007669"/>
    <property type="project" value="TreeGrafter"/>
</dbReference>
<dbReference type="SFLD" id="SFLDF00310">
    <property type="entry name" value="oxygen-independent_coproporphy"/>
    <property type="match status" value="1"/>
</dbReference>
<dbReference type="InterPro" id="IPR034505">
    <property type="entry name" value="Coproporphyrinogen-III_oxidase"/>
</dbReference>
<reference evidence="2 3" key="1">
    <citation type="submission" date="2016-10" db="EMBL/GenBank/DDBJ databases">
        <authorList>
            <person name="de Groot N.N."/>
        </authorList>
    </citation>
    <scope>NUCLEOTIDE SEQUENCE [LARGE SCALE GENOMIC DNA]</scope>
    <source>
        <strain evidence="2 3">CGMCC 1.5058</strain>
    </source>
</reference>
<dbReference type="InterPro" id="IPR023404">
    <property type="entry name" value="rSAM_horseshoe"/>
</dbReference>
<dbReference type="Pfam" id="PF04055">
    <property type="entry name" value="Radical_SAM"/>
    <property type="match status" value="1"/>
</dbReference>
<dbReference type="SFLD" id="SFLDS00029">
    <property type="entry name" value="Radical_SAM"/>
    <property type="match status" value="1"/>
</dbReference>
<dbReference type="SFLD" id="SFLDG01082">
    <property type="entry name" value="B12-binding_domain_containing"/>
    <property type="match status" value="1"/>
</dbReference>
<dbReference type="InterPro" id="IPR058240">
    <property type="entry name" value="rSAM_sf"/>
</dbReference>
<dbReference type="SMART" id="SM00729">
    <property type="entry name" value="Elp3"/>
    <property type="match status" value="1"/>
</dbReference>
<dbReference type="PANTHER" id="PTHR13932">
    <property type="entry name" value="COPROPORPHYRINIGEN III OXIDASE"/>
    <property type="match status" value="1"/>
</dbReference>
<dbReference type="NCBIfam" id="TIGR03994">
    <property type="entry name" value="rSAM_HemZ"/>
    <property type="match status" value="1"/>
</dbReference>
<dbReference type="Gene3D" id="3.80.30.20">
    <property type="entry name" value="tm_1862 like domain"/>
    <property type="match status" value="1"/>
</dbReference>
<dbReference type="GO" id="GO:0005737">
    <property type="term" value="C:cytoplasm"/>
    <property type="evidence" value="ECO:0007669"/>
    <property type="project" value="TreeGrafter"/>
</dbReference>
<name>A0A1G8GC15_9CLOT</name>
<dbReference type="PROSITE" id="PS51918">
    <property type="entry name" value="RADICAL_SAM"/>
    <property type="match status" value="1"/>
</dbReference>
<evidence type="ECO:0000259" key="1">
    <source>
        <dbReference type="PROSITE" id="PS51918"/>
    </source>
</evidence>
<dbReference type="SUPFAM" id="SSF102114">
    <property type="entry name" value="Radical SAM enzymes"/>
    <property type="match status" value="1"/>
</dbReference>
<protein>
    <submittedName>
        <fullName evidence="2">Oxygen-independent coproporphyrinogen-3 oxidase</fullName>
    </submittedName>
</protein>
<dbReference type="PANTHER" id="PTHR13932:SF1">
    <property type="entry name" value="OXYGEN-INDEPENDENT COPROPORPHYRINOGEN-III OXIDASE-LIKE PROTEIN HEMZ"/>
    <property type="match status" value="1"/>
</dbReference>
<evidence type="ECO:0000313" key="3">
    <source>
        <dbReference type="Proteomes" id="UP000183255"/>
    </source>
</evidence>
<dbReference type="InterPro" id="IPR007197">
    <property type="entry name" value="rSAM"/>
</dbReference>
<dbReference type="InterPro" id="IPR006638">
    <property type="entry name" value="Elp3/MiaA/NifB-like_rSAM"/>
</dbReference>
<dbReference type="EMBL" id="FNDZ01000001">
    <property type="protein sequence ID" value="SDH91919.1"/>
    <property type="molecule type" value="Genomic_DNA"/>
</dbReference>
<proteinExistence type="predicted"/>
<dbReference type="CDD" id="cd01335">
    <property type="entry name" value="Radical_SAM"/>
    <property type="match status" value="1"/>
</dbReference>
<organism evidence="2 3">
    <name type="scientific">Proteiniclasticum ruminis</name>
    <dbReference type="NCBI Taxonomy" id="398199"/>
    <lineage>
        <taxon>Bacteria</taxon>
        <taxon>Bacillati</taxon>
        <taxon>Bacillota</taxon>
        <taxon>Clostridia</taxon>
        <taxon>Eubacteriales</taxon>
        <taxon>Clostridiaceae</taxon>
        <taxon>Proteiniclasticum</taxon>
    </lineage>
</organism>
<feature type="domain" description="Radical SAM core" evidence="1">
    <location>
        <begin position="147"/>
        <end position="389"/>
    </location>
</feature>
<dbReference type="GO" id="GO:0003824">
    <property type="term" value="F:catalytic activity"/>
    <property type="evidence" value="ECO:0007669"/>
    <property type="project" value="InterPro"/>
</dbReference>
<dbReference type="InterPro" id="IPR023995">
    <property type="entry name" value="HemZ"/>
</dbReference>
<dbReference type="SFLD" id="SFLDG01065">
    <property type="entry name" value="anaerobic_coproporphyrinogen-I"/>
    <property type="match status" value="1"/>
</dbReference>
<evidence type="ECO:0000313" key="2">
    <source>
        <dbReference type="EMBL" id="SDH91919.1"/>
    </source>
</evidence>